<accession>A0AAV7L244</accession>
<name>A0AAV7L244_PLEWA</name>
<evidence type="ECO:0000313" key="1">
    <source>
        <dbReference type="EMBL" id="KAJ1085741.1"/>
    </source>
</evidence>
<proteinExistence type="predicted"/>
<dbReference type="Proteomes" id="UP001066276">
    <property type="component" value="Chromosome 12"/>
</dbReference>
<gene>
    <name evidence="1" type="ORF">NDU88_005866</name>
</gene>
<feature type="non-terminal residue" evidence="1">
    <location>
        <position position="1"/>
    </location>
</feature>
<keyword evidence="2" id="KW-1185">Reference proteome</keyword>
<evidence type="ECO:0000313" key="2">
    <source>
        <dbReference type="Proteomes" id="UP001066276"/>
    </source>
</evidence>
<dbReference type="EMBL" id="JANPWB010000016">
    <property type="protein sequence ID" value="KAJ1085741.1"/>
    <property type="molecule type" value="Genomic_DNA"/>
</dbReference>
<organism evidence="1 2">
    <name type="scientific">Pleurodeles waltl</name>
    <name type="common">Iberian ribbed newt</name>
    <dbReference type="NCBI Taxonomy" id="8319"/>
    <lineage>
        <taxon>Eukaryota</taxon>
        <taxon>Metazoa</taxon>
        <taxon>Chordata</taxon>
        <taxon>Craniata</taxon>
        <taxon>Vertebrata</taxon>
        <taxon>Euteleostomi</taxon>
        <taxon>Amphibia</taxon>
        <taxon>Batrachia</taxon>
        <taxon>Caudata</taxon>
        <taxon>Salamandroidea</taxon>
        <taxon>Salamandridae</taxon>
        <taxon>Pleurodelinae</taxon>
        <taxon>Pleurodeles</taxon>
    </lineage>
</organism>
<comment type="caution">
    <text evidence="1">The sequence shown here is derived from an EMBL/GenBank/DDBJ whole genome shotgun (WGS) entry which is preliminary data.</text>
</comment>
<protein>
    <submittedName>
        <fullName evidence="1">Uncharacterized protein</fullName>
    </submittedName>
</protein>
<reference evidence="1" key="1">
    <citation type="journal article" date="2022" name="bioRxiv">
        <title>Sequencing and chromosome-scale assembly of the giantPleurodeles waltlgenome.</title>
        <authorList>
            <person name="Brown T."/>
            <person name="Elewa A."/>
            <person name="Iarovenko S."/>
            <person name="Subramanian E."/>
            <person name="Araus A.J."/>
            <person name="Petzold A."/>
            <person name="Susuki M."/>
            <person name="Suzuki K.-i.T."/>
            <person name="Hayashi T."/>
            <person name="Toyoda A."/>
            <person name="Oliveira C."/>
            <person name="Osipova E."/>
            <person name="Leigh N.D."/>
            <person name="Simon A."/>
            <person name="Yun M.H."/>
        </authorList>
    </citation>
    <scope>NUCLEOTIDE SEQUENCE</scope>
    <source>
        <strain evidence="1">20211129_DDA</strain>
        <tissue evidence="1">Liver</tissue>
    </source>
</reference>
<sequence length="50" mass="5773">EEERNFYTTLLAVAQLNVLWQPQALNEQSFHRRKCGLMDTAANHASRGTR</sequence>
<dbReference type="AlphaFoldDB" id="A0AAV7L244"/>
<feature type="non-terminal residue" evidence="1">
    <location>
        <position position="50"/>
    </location>
</feature>